<feature type="transmembrane region" description="Helical" evidence="25">
    <location>
        <begin position="316"/>
        <end position="337"/>
    </location>
</feature>
<dbReference type="InterPro" id="IPR011701">
    <property type="entry name" value="MFS"/>
</dbReference>
<keyword evidence="4 25" id="KW-0812">Transmembrane</keyword>
<evidence type="ECO:0000256" key="13">
    <source>
        <dbReference type="ARBA" id="ARBA00044893"/>
    </source>
</evidence>
<dbReference type="PANTHER" id="PTHR23512">
    <property type="entry name" value="MAJOR FACILITATOR SUPERFAMILY DOMAIN-CONTAINING PROTEIN 1"/>
    <property type="match status" value="1"/>
</dbReference>
<comment type="catalytic activity">
    <reaction evidence="10">
        <text>L-alpha-aminoacyl-L-arginine(out) = L-alpha-aminoacyl-L-arginine(in)</text>
        <dbReference type="Rhea" id="RHEA:79367"/>
        <dbReference type="ChEBI" id="CHEBI:229968"/>
    </reaction>
</comment>
<dbReference type="STRING" id="658187.LDG_7357"/>
<feature type="transmembrane region" description="Helical" evidence="25">
    <location>
        <begin position="46"/>
        <end position="62"/>
    </location>
</feature>
<evidence type="ECO:0000256" key="10">
    <source>
        <dbReference type="ARBA" id="ARBA00044881"/>
    </source>
</evidence>
<dbReference type="GO" id="GO:0022857">
    <property type="term" value="F:transmembrane transporter activity"/>
    <property type="evidence" value="ECO:0007669"/>
    <property type="project" value="InterPro"/>
</dbReference>
<dbReference type="InterPro" id="IPR036259">
    <property type="entry name" value="MFS_trans_sf"/>
</dbReference>
<evidence type="ECO:0000256" key="12">
    <source>
        <dbReference type="ARBA" id="ARBA00044891"/>
    </source>
</evidence>
<dbReference type="RefSeq" id="WP_006871269.1">
    <property type="nucleotide sequence ID" value="NZ_JH413828.1"/>
</dbReference>
<dbReference type="InterPro" id="IPR020846">
    <property type="entry name" value="MFS_dom"/>
</dbReference>
<dbReference type="InterPro" id="IPR052187">
    <property type="entry name" value="MFSD1"/>
</dbReference>
<evidence type="ECO:0000256" key="3">
    <source>
        <dbReference type="ARBA" id="ARBA00022448"/>
    </source>
</evidence>
<sequence length="432" mass="47132">MLSENRKNYAIIGWFICALGAIFYSYEYLLRIAPSAMESSLREHFNLSATGFGHISSVYYYAYVPMQLPVGLLLDRYGPRRLLTLACCICVMGTFLFTGTANFWIAASGRFLVGLGSAFAFVGVLKLATIWLPENRLAMVSGMTAALGTIGAMLGDNFLEIFVEKLGWVKTLNLTAAFGIVLIFVLWAGLQDKKGRHRQNGTVATFKKGLIDLGIIARNKQIWVNGMYGCLVYLPTTVFAELWGIPYLRHAHGFSSHAAGLANSLLFLGFTVGAPLMGYISDRLERRKFPMFLGASGAAIVMLIILYAPGLTESNIQVLMFLLGLLYSAQAIVFAVGRELSPGEAAGTAMALTNMIVMFGAMLLQPLVGYLLDFSLASRTKGIEVTGAVVDNVHRLYAVGDYQFALAVIPLGILIAAVLTFFLRETYAHVDK</sequence>
<evidence type="ECO:0000256" key="20">
    <source>
        <dbReference type="ARBA" id="ARBA00044924"/>
    </source>
</evidence>
<feature type="transmembrane region" description="Helical" evidence="25">
    <location>
        <begin position="111"/>
        <end position="132"/>
    </location>
</feature>
<dbReference type="Pfam" id="PF07690">
    <property type="entry name" value="MFS_1"/>
    <property type="match status" value="2"/>
</dbReference>
<dbReference type="FunCoup" id="G9EQ14">
    <property type="interactions" value="263"/>
</dbReference>
<evidence type="ECO:0000256" key="24">
    <source>
        <dbReference type="ARBA" id="ARBA00046376"/>
    </source>
</evidence>
<keyword evidence="5 25" id="KW-1133">Transmembrane helix</keyword>
<feature type="domain" description="Major facilitator superfamily (MFS) profile" evidence="26">
    <location>
        <begin position="13"/>
        <end position="428"/>
    </location>
</feature>
<dbReference type="GO" id="GO:0005765">
    <property type="term" value="C:lysosomal membrane"/>
    <property type="evidence" value="ECO:0007669"/>
    <property type="project" value="UniProtKB-SubCell"/>
</dbReference>
<evidence type="ECO:0000256" key="17">
    <source>
        <dbReference type="ARBA" id="ARBA00044903"/>
    </source>
</evidence>
<evidence type="ECO:0000256" key="18">
    <source>
        <dbReference type="ARBA" id="ARBA00044912"/>
    </source>
</evidence>
<feature type="transmembrane region" description="Helical" evidence="25">
    <location>
        <begin position="292"/>
        <end position="310"/>
    </location>
</feature>
<comment type="catalytic activity">
    <reaction evidence="19">
        <text>L-alanyl-L-lysine(out) = L-alanyl-L-lysine(in)</text>
        <dbReference type="Rhea" id="RHEA:79415"/>
        <dbReference type="ChEBI" id="CHEBI:192470"/>
    </reaction>
</comment>
<gene>
    <name evidence="27" type="ORF">LDG_7357</name>
</gene>
<feature type="transmembrane region" description="Helical" evidence="25">
    <location>
        <begin position="82"/>
        <end position="105"/>
    </location>
</feature>
<dbReference type="PROSITE" id="PS50850">
    <property type="entry name" value="MFS"/>
    <property type="match status" value="1"/>
</dbReference>
<evidence type="ECO:0000256" key="15">
    <source>
        <dbReference type="ARBA" id="ARBA00044899"/>
    </source>
</evidence>
<dbReference type="SUPFAM" id="SSF103473">
    <property type="entry name" value="MFS general substrate transporter"/>
    <property type="match status" value="1"/>
</dbReference>
<evidence type="ECO:0000256" key="22">
    <source>
        <dbReference type="ARBA" id="ARBA00045018"/>
    </source>
</evidence>
<dbReference type="InParanoid" id="G9EQ14"/>
<evidence type="ECO:0000256" key="1">
    <source>
        <dbReference type="ARBA" id="ARBA00004155"/>
    </source>
</evidence>
<keyword evidence="7" id="KW-0458">Lysosome</keyword>
<comment type="catalytic activity">
    <reaction evidence="13">
        <text>L-alpha-aminoacyl-L-lysine(out) = L-alpha-aminoacyl-L-lysine(in)</text>
        <dbReference type="Rhea" id="RHEA:79383"/>
        <dbReference type="ChEBI" id="CHEBI:229966"/>
    </reaction>
</comment>
<evidence type="ECO:0000256" key="16">
    <source>
        <dbReference type="ARBA" id="ARBA00044900"/>
    </source>
</evidence>
<comment type="subcellular location">
    <subcellularLocation>
        <location evidence="1">Lysosome membrane</location>
        <topology evidence="1">Multi-pass membrane protein</topology>
    </subcellularLocation>
</comment>
<reference evidence="27 28" key="1">
    <citation type="journal article" date="2011" name="BMC Genomics">
        <title>Insight into cross-talk between intra-amoebal pathogens.</title>
        <authorList>
            <person name="Gimenez G."/>
            <person name="Bertelli C."/>
            <person name="Moliner C."/>
            <person name="Robert C."/>
            <person name="Raoult D."/>
            <person name="Fournier P.E."/>
            <person name="Greub G."/>
        </authorList>
    </citation>
    <scope>NUCLEOTIDE SEQUENCE [LARGE SCALE GENOMIC DNA]</scope>
    <source>
        <strain evidence="27 28">LLAP12</strain>
    </source>
</reference>
<feature type="transmembrane region" description="Helical" evidence="25">
    <location>
        <begin position="9"/>
        <end position="26"/>
    </location>
</feature>
<dbReference type="PANTHER" id="PTHR23512:SF3">
    <property type="entry name" value="MAJOR FACILITATOR SUPERFAMILY DOMAIN-CONTAINING PROTEIN 1"/>
    <property type="match status" value="1"/>
</dbReference>
<comment type="subunit">
    <text evidence="24">Homodimer. Interacts with lysosomal protein GLMP (via lumenal domain); the interaction starts while both proteins are still in the endoplasmic reticulum and is required for stabilization of MFSD1 in lysosomes but has no direct effect on its targeting to lysosomes or transporter activity.</text>
</comment>
<feature type="transmembrane region" description="Helical" evidence="25">
    <location>
        <begin position="257"/>
        <end position="280"/>
    </location>
</feature>
<comment type="catalytic activity">
    <reaction evidence="15">
        <text>L-arginyl-L-alpha-amino acid(out) = L-arginyl-L-alpha-amino acid(in)</text>
        <dbReference type="Rhea" id="RHEA:79371"/>
        <dbReference type="ChEBI" id="CHEBI:84315"/>
    </reaction>
</comment>
<evidence type="ECO:0000256" key="19">
    <source>
        <dbReference type="ARBA" id="ARBA00044919"/>
    </source>
</evidence>
<dbReference type="OrthoDB" id="5620971at2"/>
<feature type="transmembrane region" description="Helical" evidence="25">
    <location>
        <begin position="349"/>
        <end position="372"/>
    </location>
</feature>
<comment type="catalytic activity">
    <reaction evidence="9">
        <text>L-histidyl-glycine(out) = L-histidyl-glycine(in)</text>
        <dbReference type="Rhea" id="RHEA:79395"/>
        <dbReference type="ChEBI" id="CHEBI:229957"/>
    </reaction>
</comment>
<feature type="transmembrane region" description="Helical" evidence="25">
    <location>
        <begin position="222"/>
        <end position="245"/>
    </location>
</feature>
<comment type="catalytic activity">
    <reaction evidence="16">
        <text>L-lysyl-L-lysine(out) = L-lysyl-L-lysine(in)</text>
        <dbReference type="Rhea" id="RHEA:79403"/>
        <dbReference type="ChEBI" id="CHEBI:229956"/>
    </reaction>
</comment>
<dbReference type="HOGENOM" id="CLU_001265_62_1_6"/>
<dbReference type="EMBL" id="JH413828">
    <property type="protein sequence ID" value="EHL30589.1"/>
    <property type="molecule type" value="Genomic_DNA"/>
</dbReference>
<comment type="catalytic activity">
    <reaction evidence="14">
        <text>L-aspartyl-L-lysine(out) = L-aspartyl-L-lysine(in)</text>
        <dbReference type="Rhea" id="RHEA:79411"/>
        <dbReference type="ChEBI" id="CHEBI:229953"/>
    </reaction>
</comment>
<protein>
    <recommendedName>
        <fullName evidence="21">Lysosomal dipeptide transporter MFSD1</fullName>
    </recommendedName>
    <alternativeName>
        <fullName evidence="22">Major facilitator superfamily domain-containing protein 1</fullName>
    </alternativeName>
</protein>
<evidence type="ECO:0000313" key="27">
    <source>
        <dbReference type="EMBL" id="EHL30589.1"/>
    </source>
</evidence>
<comment type="catalytic activity">
    <reaction evidence="8">
        <text>L-lysyl-L-alanine(out) = L-lysyl-L-alanine(in)</text>
        <dbReference type="Rhea" id="RHEA:79399"/>
        <dbReference type="ChEBI" id="CHEBI:229954"/>
    </reaction>
</comment>
<dbReference type="AlphaFoldDB" id="G9EQ14"/>
<keyword evidence="28" id="KW-1185">Reference proteome</keyword>
<dbReference type="Proteomes" id="UP000002770">
    <property type="component" value="Unassembled WGS sequence"/>
</dbReference>
<feature type="transmembrane region" description="Helical" evidence="25">
    <location>
        <begin position="402"/>
        <end position="423"/>
    </location>
</feature>
<comment type="catalytic activity">
    <reaction evidence="20">
        <text>L-lysyl-glycine(out) = L-lysyl-glycine(in)</text>
        <dbReference type="Rhea" id="RHEA:79407"/>
        <dbReference type="ChEBI" id="CHEBI:191202"/>
    </reaction>
</comment>
<evidence type="ECO:0000256" key="14">
    <source>
        <dbReference type="ARBA" id="ARBA00044898"/>
    </source>
</evidence>
<evidence type="ECO:0000256" key="8">
    <source>
        <dbReference type="ARBA" id="ARBA00044876"/>
    </source>
</evidence>
<name>G9EQ14_9GAMM</name>
<evidence type="ECO:0000256" key="5">
    <source>
        <dbReference type="ARBA" id="ARBA00022989"/>
    </source>
</evidence>
<evidence type="ECO:0000256" key="9">
    <source>
        <dbReference type="ARBA" id="ARBA00044878"/>
    </source>
</evidence>
<proteinExistence type="inferred from homology"/>
<evidence type="ECO:0000256" key="2">
    <source>
        <dbReference type="ARBA" id="ARBA00008335"/>
    </source>
</evidence>
<dbReference type="eggNOG" id="COG2271">
    <property type="taxonomic scope" value="Bacteria"/>
</dbReference>
<comment type="catalytic activity">
    <reaction evidence="18">
        <text>L-histidyl-L-alpha-amino acid(out) = L-histidyl-L-alpha-amino acid(in)</text>
        <dbReference type="Rhea" id="RHEA:79379"/>
        <dbReference type="ChEBI" id="CHEBI:229964"/>
    </reaction>
</comment>
<comment type="similarity">
    <text evidence="2">Belongs to the major facilitator superfamily.</text>
</comment>
<keyword evidence="3" id="KW-0813">Transport</keyword>
<evidence type="ECO:0000313" key="28">
    <source>
        <dbReference type="Proteomes" id="UP000002770"/>
    </source>
</evidence>
<comment type="function">
    <text evidence="23">Lysosomal dipeptide uniporter that selectively exports lysine, arginine or histidine-containing dipeptides with a net positive charge from the lysosome lumen into the cytosol. Could play a role in a specific type of protein O-glycosylation indirectly regulating macrophages migration and tissue invasion. Also essential for liver homeostasis.</text>
</comment>
<evidence type="ECO:0000256" key="23">
    <source>
        <dbReference type="ARBA" id="ARBA00045709"/>
    </source>
</evidence>
<keyword evidence="6 25" id="KW-0472">Membrane</keyword>
<comment type="catalytic activity">
    <reaction evidence="17">
        <text>L-arginyl-glycine(out) = L-arginyl-glycine(in)</text>
        <dbReference type="Rhea" id="RHEA:79391"/>
        <dbReference type="ChEBI" id="CHEBI:229955"/>
    </reaction>
</comment>
<organism evidence="27 28">
    <name type="scientific">Legionella drancourtii LLAP12</name>
    <dbReference type="NCBI Taxonomy" id="658187"/>
    <lineage>
        <taxon>Bacteria</taxon>
        <taxon>Pseudomonadati</taxon>
        <taxon>Pseudomonadota</taxon>
        <taxon>Gammaproteobacteria</taxon>
        <taxon>Legionellales</taxon>
        <taxon>Legionellaceae</taxon>
        <taxon>Legionella</taxon>
    </lineage>
</organism>
<evidence type="ECO:0000256" key="11">
    <source>
        <dbReference type="ARBA" id="ARBA00044884"/>
    </source>
</evidence>
<feature type="transmembrane region" description="Helical" evidence="25">
    <location>
        <begin position="167"/>
        <end position="190"/>
    </location>
</feature>
<evidence type="ECO:0000259" key="26">
    <source>
        <dbReference type="PROSITE" id="PS50850"/>
    </source>
</evidence>
<evidence type="ECO:0000256" key="25">
    <source>
        <dbReference type="SAM" id="Phobius"/>
    </source>
</evidence>
<comment type="catalytic activity">
    <reaction evidence="11">
        <text>L-alpha-aminoacyl-L-histidine(out) = L-alpha-aminoacyl-L-histidine(in)</text>
        <dbReference type="Rhea" id="RHEA:79375"/>
        <dbReference type="ChEBI" id="CHEBI:229967"/>
    </reaction>
</comment>
<dbReference type="Gene3D" id="1.20.1250.20">
    <property type="entry name" value="MFS general substrate transporter like domains"/>
    <property type="match status" value="2"/>
</dbReference>
<comment type="catalytic activity">
    <reaction evidence="12">
        <text>L-lysyl-L-alpha-amino acid(out) = L-lysyl-L-alpha-amino acid(in)</text>
        <dbReference type="Rhea" id="RHEA:79387"/>
        <dbReference type="ChEBI" id="CHEBI:229965"/>
    </reaction>
</comment>
<evidence type="ECO:0000256" key="7">
    <source>
        <dbReference type="ARBA" id="ARBA00023228"/>
    </source>
</evidence>
<evidence type="ECO:0000256" key="21">
    <source>
        <dbReference type="ARBA" id="ARBA00044985"/>
    </source>
</evidence>
<evidence type="ECO:0000256" key="4">
    <source>
        <dbReference type="ARBA" id="ARBA00022692"/>
    </source>
</evidence>
<accession>G9EQ14</accession>
<evidence type="ECO:0000256" key="6">
    <source>
        <dbReference type="ARBA" id="ARBA00023136"/>
    </source>
</evidence>